<evidence type="ECO:0000313" key="3">
    <source>
        <dbReference type="Proteomes" id="UP000321570"/>
    </source>
</evidence>
<evidence type="ECO:0000313" key="2">
    <source>
        <dbReference type="EMBL" id="VUZ50778.1"/>
    </source>
</evidence>
<feature type="region of interest" description="Disordered" evidence="1">
    <location>
        <begin position="171"/>
        <end position="197"/>
    </location>
</feature>
<protein>
    <submittedName>
        <fullName evidence="2">Uncharacterized protein</fullName>
    </submittedName>
</protein>
<dbReference type="Proteomes" id="UP000321570">
    <property type="component" value="Unassembled WGS sequence"/>
</dbReference>
<reference evidence="2 3" key="1">
    <citation type="submission" date="2019-07" db="EMBL/GenBank/DDBJ databases">
        <authorList>
            <person name="Jastrzebski P J."/>
            <person name="Paukszto L."/>
            <person name="Jastrzebski P J."/>
        </authorList>
    </citation>
    <scope>NUCLEOTIDE SEQUENCE [LARGE SCALE GENOMIC DNA]</scope>
    <source>
        <strain evidence="2 3">WMS-il1</strain>
    </source>
</reference>
<proteinExistence type="predicted"/>
<gene>
    <name evidence="2" type="ORF">WMSIL1_LOCUS9674</name>
</gene>
<name>A0A564YVS7_HYMDI</name>
<dbReference type="AlphaFoldDB" id="A0A564YVS7"/>
<sequence length="197" mass="22313">MLHDDHENLILRFQTSEREWTQRYNNLNEELQAQKLFQLQAESTHDAIETESFMRGNAQKSEISDLKARLSEANTRIATLEAELGSTCSKEIVNTSALDSKQNSQKSTDLSKKYMCEQDANTSSKIYDSMARIQDAVDESSVRVATEVLTALANGGYGDCKMITKYDRDRGLPRTLTKTRNRDPSTDTLTDNTFPEE</sequence>
<dbReference type="EMBL" id="CABIJS010000399">
    <property type="protein sequence ID" value="VUZ50778.1"/>
    <property type="molecule type" value="Genomic_DNA"/>
</dbReference>
<keyword evidence="3" id="KW-1185">Reference proteome</keyword>
<organism evidence="2 3">
    <name type="scientific">Hymenolepis diminuta</name>
    <name type="common">Rat tapeworm</name>
    <dbReference type="NCBI Taxonomy" id="6216"/>
    <lineage>
        <taxon>Eukaryota</taxon>
        <taxon>Metazoa</taxon>
        <taxon>Spiralia</taxon>
        <taxon>Lophotrochozoa</taxon>
        <taxon>Platyhelminthes</taxon>
        <taxon>Cestoda</taxon>
        <taxon>Eucestoda</taxon>
        <taxon>Cyclophyllidea</taxon>
        <taxon>Hymenolepididae</taxon>
        <taxon>Hymenolepis</taxon>
    </lineage>
</organism>
<feature type="compositionally biased region" description="Polar residues" evidence="1">
    <location>
        <begin position="186"/>
        <end position="197"/>
    </location>
</feature>
<accession>A0A564YVS7</accession>
<evidence type="ECO:0000256" key="1">
    <source>
        <dbReference type="SAM" id="MobiDB-lite"/>
    </source>
</evidence>